<proteinExistence type="predicted"/>
<dbReference type="AlphaFoldDB" id="A0A5N0T3U8"/>
<organism evidence="9 10">
    <name type="scientific">Marinihelvus fidelis</name>
    <dbReference type="NCBI Taxonomy" id="2613842"/>
    <lineage>
        <taxon>Bacteria</taxon>
        <taxon>Pseudomonadati</taxon>
        <taxon>Pseudomonadota</taxon>
        <taxon>Gammaproteobacteria</taxon>
        <taxon>Chromatiales</taxon>
        <taxon>Wenzhouxiangellaceae</taxon>
        <taxon>Marinihelvus</taxon>
    </lineage>
</organism>
<dbReference type="InterPro" id="IPR050256">
    <property type="entry name" value="Glycosyltransferase_2"/>
</dbReference>
<evidence type="ECO:0000256" key="2">
    <source>
        <dbReference type="ARBA" id="ARBA00022676"/>
    </source>
</evidence>
<comment type="subcellular location">
    <subcellularLocation>
        <location evidence="1">Membrane</location>
        <topology evidence="1">Multi-pass membrane protein</topology>
    </subcellularLocation>
</comment>
<evidence type="ECO:0000256" key="6">
    <source>
        <dbReference type="ARBA" id="ARBA00023136"/>
    </source>
</evidence>
<keyword evidence="6 7" id="KW-0472">Membrane</keyword>
<evidence type="ECO:0000259" key="8">
    <source>
        <dbReference type="Pfam" id="PF00535"/>
    </source>
</evidence>
<dbReference type="RefSeq" id="WP_150865318.1">
    <property type="nucleotide sequence ID" value="NZ_VYXP01000012.1"/>
</dbReference>
<name>A0A5N0T3U8_9GAMM</name>
<keyword evidence="10" id="KW-1185">Reference proteome</keyword>
<keyword evidence="2" id="KW-0328">Glycosyltransferase</keyword>
<evidence type="ECO:0000313" key="9">
    <source>
        <dbReference type="EMBL" id="KAA9129740.1"/>
    </source>
</evidence>
<dbReference type="GO" id="GO:0016757">
    <property type="term" value="F:glycosyltransferase activity"/>
    <property type="evidence" value="ECO:0007669"/>
    <property type="project" value="UniProtKB-KW"/>
</dbReference>
<dbReference type="Pfam" id="PF00535">
    <property type="entry name" value="Glycos_transf_2"/>
    <property type="match status" value="1"/>
</dbReference>
<protein>
    <submittedName>
        <fullName evidence="9">Glycosyltransferase family 2 protein</fullName>
    </submittedName>
</protein>
<dbReference type="InterPro" id="IPR029044">
    <property type="entry name" value="Nucleotide-diphossugar_trans"/>
</dbReference>
<evidence type="ECO:0000313" key="10">
    <source>
        <dbReference type="Proteomes" id="UP000325372"/>
    </source>
</evidence>
<dbReference type="Gene3D" id="3.90.550.10">
    <property type="entry name" value="Spore Coat Polysaccharide Biosynthesis Protein SpsA, Chain A"/>
    <property type="match status" value="1"/>
</dbReference>
<dbReference type="PANTHER" id="PTHR48090:SF1">
    <property type="entry name" value="PROPHAGE BACTOPRENOL GLUCOSYL TRANSFERASE HOMOLOG"/>
    <property type="match status" value="1"/>
</dbReference>
<feature type="transmembrane region" description="Helical" evidence="7">
    <location>
        <begin position="262"/>
        <end position="289"/>
    </location>
</feature>
<dbReference type="SUPFAM" id="SSF53448">
    <property type="entry name" value="Nucleotide-diphospho-sugar transferases"/>
    <property type="match status" value="1"/>
</dbReference>
<evidence type="ECO:0000256" key="4">
    <source>
        <dbReference type="ARBA" id="ARBA00022692"/>
    </source>
</evidence>
<accession>A0A5N0T3U8</accession>
<feature type="domain" description="Glycosyltransferase 2-like" evidence="8">
    <location>
        <begin position="8"/>
        <end position="162"/>
    </location>
</feature>
<dbReference type="InterPro" id="IPR001173">
    <property type="entry name" value="Glyco_trans_2-like"/>
</dbReference>
<evidence type="ECO:0000256" key="7">
    <source>
        <dbReference type="SAM" id="Phobius"/>
    </source>
</evidence>
<keyword evidence="5 7" id="KW-1133">Transmembrane helix</keyword>
<dbReference type="EMBL" id="VYXP01000012">
    <property type="protein sequence ID" value="KAA9129740.1"/>
    <property type="molecule type" value="Genomic_DNA"/>
</dbReference>
<dbReference type="CDD" id="cd04187">
    <property type="entry name" value="DPM1_like_bac"/>
    <property type="match status" value="1"/>
</dbReference>
<feature type="transmembrane region" description="Helical" evidence="7">
    <location>
        <begin position="231"/>
        <end position="256"/>
    </location>
</feature>
<keyword evidence="4 7" id="KW-0812">Transmembrane</keyword>
<evidence type="ECO:0000256" key="3">
    <source>
        <dbReference type="ARBA" id="ARBA00022679"/>
    </source>
</evidence>
<reference evidence="9 10" key="1">
    <citation type="submission" date="2019-09" db="EMBL/GenBank/DDBJ databases">
        <title>Wenzhouxiangella sp. Genome sequencing and assembly.</title>
        <authorList>
            <person name="Zhang R."/>
        </authorList>
    </citation>
    <scope>NUCLEOTIDE SEQUENCE [LARGE SCALE GENOMIC DNA]</scope>
    <source>
        <strain evidence="9 10">W260</strain>
    </source>
</reference>
<evidence type="ECO:0000256" key="5">
    <source>
        <dbReference type="ARBA" id="ARBA00022989"/>
    </source>
</evidence>
<evidence type="ECO:0000256" key="1">
    <source>
        <dbReference type="ARBA" id="ARBA00004141"/>
    </source>
</evidence>
<keyword evidence="3 9" id="KW-0808">Transferase</keyword>
<dbReference type="GO" id="GO:0005886">
    <property type="term" value="C:plasma membrane"/>
    <property type="evidence" value="ECO:0007669"/>
    <property type="project" value="TreeGrafter"/>
</dbReference>
<gene>
    <name evidence="9" type="ORF">F3N42_14480</name>
</gene>
<dbReference type="Proteomes" id="UP000325372">
    <property type="component" value="Unassembled WGS sequence"/>
</dbReference>
<dbReference type="PANTHER" id="PTHR48090">
    <property type="entry name" value="UNDECAPRENYL-PHOSPHATE 4-DEOXY-4-FORMAMIDO-L-ARABINOSE TRANSFERASE-RELATED"/>
    <property type="match status" value="1"/>
</dbReference>
<comment type="caution">
    <text evidence="9">The sequence shown here is derived from an EMBL/GenBank/DDBJ whole genome shotgun (WGS) entry which is preliminary data.</text>
</comment>
<sequence>MTARVHISVVTPVYGRSLDLVTLYERIRTSLSSITEDFEIVMVNDASPDNAWEVIQKLSGRDRRVKGVNLSKNFGQHEAITAGIELSRGEWVVVMDCDLQDPPEDIPKLYNKALNGFDIVFGKRKERNDSATKKTLSRLFFLFIKHGCGLEHEPETANFGIFSRRVVKETQNNARMQMPFMRRLHDLGFRRSHVQVGHNHREIGESSYSLRKRISLAFDSVISYSNRPLKFAVACGFSMSAISAIYAAVVIAQYLFLQKPPAGWASVIVSLYFIGGLLLAIVGVLGLYVGKVFDVARGRPAYVVQETTFEKGRSEDDGKTF</sequence>